<dbReference type="OrthoDB" id="10248777at2759"/>
<dbReference type="PANTHER" id="PTHR12951">
    <property type="entry name" value="RETINAL PROTEIN 4"/>
    <property type="match status" value="1"/>
</dbReference>
<dbReference type="Gene3D" id="2.70.50.40">
    <property type="entry name" value="GMP phosphodiesterase, delta subunit"/>
    <property type="match status" value="1"/>
</dbReference>
<name>A0A4P9W0C2_9FUNG</name>
<sequence>LFEVKRPTMEASWDEADLAGRTINYTFDRNFLNYKNIGTTLVFCVWPHEIRSLRMIERHYFKDKLLKSFDFTFGFCIPNSVNTWEAVYEFPALDPKLVKEMVANPGSTVSDSFYFVDGRLVMHNKATYTYS</sequence>
<dbReference type="GO" id="GO:0060271">
    <property type="term" value="P:cilium assembly"/>
    <property type="evidence" value="ECO:0007669"/>
    <property type="project" value="TreeGrafter"/>
</dbReference>
<evidence type="ECO:0000256" key="4">
    <source>
        <dbReference type="ARBA" id="ARBA00023121"/>
    </source>
</evidence>
<dbReference type="Pfam" id="PF05351">
    <property type="entry name" value="GMP_PDE_delta"/>
    <property type="match status" value="1"/>
</dbReference>
<dbReference type="GO" id="GO:0008289">
    <property type="term" value="F:lipid binding"/>
    <property type="evidence" value="ECO:0007669"/>
    <property type="project" value="UniProtKB-KW"/>
</dbReference>
<keyword evidence="3" id="KW-0653">Protein transport</keyword>
<evidence type="ECO:0000256" key="2">
    <source>
        <dbReference type="ARBA" id="ARBA00022448"/>
    </source>
</evidence>
<evidence type="ECO:0000256" key="1">
    <source>
        <dbReference type="ARBA" id="ARBA00008102"/>
    </source>
</evidence>
<organism evidence="6 7">
    <name type="scientific">Blyttiomyces helicus</name>
    <dbReference type="NCBI Taxonomy" id="388810"/>
    <lineage>
        <taxon>Eukaryota</taxon>
        <taxon>Fungi</taxon>
        <taxon>Fungi incertae sedis</taxon>
        <taxon>Chytridiomycota</taxon>
        <taxon>Chytridiomycota incertae sedis</taxon>
        <taxon>Chytridiomycetes</taxon>
        <taxon>Chytridiomycetes incertae sedis</taxon>
        <taxon>Blyttiomyces</taxon>
    </lineage>
</organism>
<dbReference type="InterPro" id="IPR051519">
    <property type="entry name" value="PDE6D_unc-119_myristoyl-bd"/>
</dbReference>
<dbReference type="GO" id="GO:0042953">
    <property type="term" value="P:lipoprotein transport"/>
    <property type="evidence" value="ECO:0007669"/>
    <property type="project" value="TreeGrafter"/>
</dbReference>
<keyword evidence="4" id="KW-0446">Lipid-binding</keyword>
<evidence type="ECO:0000313" key="6">
    <source>
        <dbReference type="EMBL" id="RKO83466.1"/>
    </source>
</evidence>
<dbReference type="InterPro" id="IPR037036">
    <property type="entry name" value="PDED_dom_sf"/>
</dbReference>
<dbReference type="GO" id="GO:0005929">
    <property type="term" value="C:cilium"/>
    <property type="evidence" value="ECO:0007669"/>
    <property type="project" value="TreeGrafter"/>
</dbReference>
<accession>A0A4P9W0C2</accession>
<evidence type="ECO:0000313" key="7">
    <source>
        <dbReference type="Proteomes" id="UP000269721"/>
    </source>
</evidence>
<feature type="non-terminal residue" evidence="6">
    <location>
        <position position="1"/>
    </location>
</feature>
<keyword evidence="2" id="KW-0813">Transport</keyword>
<proteinExistence type="inferred from homology"/>
<dbReference type="Proteomes" id="UP000269721">
    <property type="component" value="Unassembled WGS sequence"/>
</dbReference>
<evidence type="ECO:0000256" key="3">
    <source>
        <dbReference type="ARBA" id="ARBA00022927"/>
    </source>
</evidence>
<dbReference type="SUPFAM" id="SSF81296">
    <property type="entry name" value="E set domains"/>
    <property type="match status" value="1"/>
</dbReference>
<dbReference type="AlphaFoldDB" id="A0A4P9W0C2"/>
<gene>
    <name evidence="6" type="ORF">BDK51DRAFT_16811</name>
</gene>
<dbReference type="EMBL" id="ML001209">
    <property type="protein sequence ID" value="RKO83466.1"/>
    <property type="molecule type" value="Genomic_DNA"/>
</dbReference>
<evidence type="ECO:0000259" key="5">
    <source>
        <dbReference type="Pfam" id="PF05351"/>
    </source>
</evidence>
<protein>
    <submittedName>
        <fullName evidence="6">Delta subunit of GMP phosphodiesterase</fullName>
    </submittedName>
</protein>
<dbReference type="PANTHER" id="PTHR12951:SF1">
    <property type="entry name" value="PROTEIN UNC-119 HOMOLOG"/>
    <property type="match status" value="1"/>
</dbReference>
<keyword evidence="7" id="KW-1185">Reference proteome</keyword>
<dbReference type="InterPro" id="IPR008015">
    <property type="entry name" value="PDED_dom"/>
</dbReference>
<dbReference type="InterPro" id="IPR014756">
    <property type="entry name" value="Ig_E-set"/>
</dbReference>
<comment type="similarity">
    <text evidence="1">Belongs to the PDE6D/unc-119 family.</text>
</comment>
<reference evidence="7" key="1">
    <citation type="journal article" date="2018" name="Nat. Microbiol.">
        <title>Leveraging single-cell genomics to expand the fungal tree of life.</title>
        <authorList>
            <person name="Ahrendt S.R."/>
            <person name="Quandt C.A."/>
            <person name="Ciobanu D."/>
            <person name="Clum A."/>
            <person name="Salamov A."/>
            <person name="Andreopoulos B."/>
            <person name="Cheng J.F."/>
            <person name="Woyke T."/>
            <person name="Pelin A."/>
            <person name="Henrissat B."/>
            <person name="Reynolds N.K."/>
            <person name="Benny G.L."/>
            <person name="Smith M.E."/>
            <person name="James T.Y."/>
            <person name="Grigoriev I.V."/>
        </authorList>
    </citation>
    <scope>NUCLEOTIDE SEQUENCE [LARGE SCALE GENOMIC DNA]</scope>
</reference>
<feature type="domain" description="GMP phosphodiesterase delta subunit" evidence="5">
    <location>
        <begin position="1"/>
        <end position="130"/>
    </location>
</feature>